<reference evidence="1 2" key="1">
    <citation type="submission" date="2020-04" db="EMBL/GenBank/DDBJ databases">
        <title>Plant Genome Project.</title>
        <authorList>
            <person name="Zhang R.-G."/>
        </authorList>
    </citation>
    <scope>NUCLEOTIDE SEQUENCE [LARGE SCALE GENOMIC DNA]</scope>
    <source>
        <strain evidence="1">YNK0</strain>
        <tissue evidence="1">Leaf</tissue>
    </source>
</reference>
<sequence>MTHAFVRILGNFIFEEALEGPPAMWCRRGWRLGTKVMWLFWDTSDEHQIIGSERNQASELFLMEPPGPLDLRMSPFSDREWSIVWLLPWISVIQNPLFIPEVLTSSKWWTVDYLLSEILSSYDEKAMELEPDFYSGDRATDNSVYSVGLDHIIWKSSTVQAPAVQEIQVNEMPSDLLASLPSEPCPPLRILDPANSRNASLEADISLSIRIHLLKPGWGLSPVSMGKGFYSTRCGIIEKIPLSISNREICSQAGPVFCGKPTLRSTVPSLCTIHFQMAQKHVTRALKKAGLNITSSNKLAPKFHVLVAESVRQIQTKRRAARRVTVDSIVVKEENVS</sequence>
<evidence type="ECO:0000313" key="1">
    <source>
        <dbReference type="EMBL" id="KAF8402267.1"/>
    </source>
</evidence>
<dbReference type="GO" id="GO:0044545">
    <property type="term" value="C:NSL complex"/>
    <property type="evidence" value="ECO:0007669"/>
    <property type="project" value="TreeGrafter"/>
</dbReference>
<proteinExistence type="predicted"/>
<dbReference type="AlphaFoldDB" id="A0A834Z9G3"/>
<dbReference type="PANTHER" id="PTHR13453:SF1">
    <property type="entry name" value="KAT8 REGULATORY NSL COMPLEX SUBUNIT 2"/>
    <property type="match status" value="1"/>
</dbReference>
<protein>
    <submittedName>
        <fullName evidence="1">Uncharacterized protein</fullName>
    </submittedName>
</protein>
<dbReference type="EMBL" id="JABCRI010000008">
    <property type="protein sequence ID" value="KAF8402267.1"/>
    <property type="molecule type" value="Genomic_DNA"/>
</dbReference>
<dbReference type="OrthoDB" id="677315at2759"/>
<evidence type="ECO:0000313" key="2">
    <source>
        <dbReference type="Proteomes" id="UP000655225"/>
    </source>
</evidence>
<comment type="caution">
    <text evidence="1">The sequence shown here is derived from an EMBL/GenBank/DDBJ whole genome shotgun (WGS) entry which is preliminary data.</text>
</comment>
<dbReference type="InterPro" id="IPR026316">
    <property type="entry name" value="NSL2"/>
</dbReference>
<name>A0A834Z9G3_TETSI</name>
<keyword evidence="2" id="KW-1185">Reference proteome</keyword>
<gene>
    <name evidence="1" type="ORF">HHK36_013219</name>
</gene>
<organism evidence="1 2">
    <name type="scientific">Tetracentron sinense</name>
    <name type="common">Spur-leaf</name>
    <dbReference type="NCBI Taxonomy" id="13715"/>
    <lineage>
        <taxon>Eukaryota</taxon>
        <taxon>Viridiplantae</taxon>
        <taxon>Streptophyta</taxon>
        <taxon>Embryophyta</taxon>
        <taxon>Tracheophyta</taxon>
        <taxon>Spermatophyta</taxon>
        <taxon>Magnoliopsida</taxon>
        <taxon>Trochodendrales</taxon>
        <taxon>Trochodendraceae</taxon>
        <taxon>Tetracentron</taxon>
    </lineage>
</organism>
<dbReference type="Proteomes" id="UP000655225">
    <property type="component" value="Unassembled WGS sequence"/>
</dbReference>
<accession>A0A834Z9G3</accession>
<dbReference type="PANTHER" id="PTHR13453">
    <property type="entry name" value="KAT8 REGULATORY NSL COMPLEX SUBUNIT 2"/>
    <property type="match status" value="1"/>
</dbReference>